<protein>
    <recommendedName>
        <fullName evidence="4">SH3 domain-containing protein</fullName>
    </recommendedName>
</protein>
<dbReference type="OrthoDB" id="10255964at2759"/>
<dbReference type="InterPro" id="IPR001452">
    <property type="entry name" value="SH3_domain"/>
</dbReference>
<evidence type="ECO:0000259" key="4">
    <source>
        <dbReference type="PROSITE" id="PS50002"/>
    </source>
</evidence>
<feature type="region of interest" description="Disordered" evidence="3">
    <location>
        <begin position="1"/>
        <end position="20"/>
    </location>
</feature>
<evidence type="ECO:0000313" key="6">
    <source>
        <dbReference type="Proteomes" id="UP000591131"/>
    </source>
</evidence>
<dbReference type="CDD" id="cd00174">
    <property type="entry name" value="SH3"/>
    <property type="match status" value="1"/>
</dbReference>
<dbReference type="InterPro" id="IPR036028">
    <property type="entry name" value="SH3-like_dom_sf"/>
</dbReference>
<feature type="region of interest" description="Disordered" evidence="3">
    <location>
        <begin position="197"/>
        <end position="239"/>
    </location>
</feature>
<keyword evidence="1 2" id="KW-0728">SH3 domain</keyword>
<name>A0A7J6MUE3_PERCH</name>
<dbReference type="Proteomes" id="UP000591131">
    <property type="component" value="Unassembled WGS sequence"/>
</dbReference>
<evidence type="ECO:0000256" key="1">
    <source>
        <dbReference type="ARBA" id="ARBA00022443"/>
    </source>
</evidence>
<feature type="domain" description="SH3" evidence="4">
    <location>
        <begin position="272"/>
        <end position="331"/>
    </location>
</feature>
<dbReference type="SUPFAM" id="SSF50044">
    <property type="entry name" value="SH3-domain"/>
    <property type="match status" value="1"/>
</dbReference>
<evidence type="ECO:0000256" key="3">
    <source>
        <dbReference type="SAM" id="MobiDB-lite"/>
    </source>
</evidence>
<proteinExistence type="predicted"/>
<comment type="caution">
    <text evidence="5">The sequence shown here is derived from an EMBL/GenBank/DDBJ whole genome shotgun (WGS) entry which is preliminary data.</text>
</comment>
<feature type="region of interest" description="Disordered" evidence="3">
    <location>
        <begin position="123"/>
        <end position="153"/>
    </location>
</feature>
<feature type="compositionally biased region" description="Polar residues" evidence="3">
    <location>
        <begin position="227"/>
        <end position="239"/>
    </location>
</feature>
<reference evidence="5 6" key="1">
    <citation type="submission" date="2020-04" db="EMBL/GenBank/DDBJ databases">
        <title>Perkinsus chesapeaki whole genome sequence.</title>
        <authorList>
            <person name="Bogema D.R."/>
        </authorList>
    </citation>
    <scope>NUCLEOTIDE SEQUENCE [LARGE SCALE GENOMIC DNA]</scope>
    <source>
        <strain evidence="5">ATCC PRA-425</strain>
    </source>
</reference>
<dbReference type="Pfam" id="PF07653">
    <property type="entry name" value="SH3_2"/>
    <property type="match status" value="1"/>
</dbReference>
<dbReference type="PROSITE" id="PS50002">
    <property type="entry name" value="SH3"/>
    <property type="match status" value="1"/>
</dbReference>
<feature type="compositionally biased region" description="Basic and acidic residues" evidence="3">
    <location>
        <begin position="123"/>
        <end position="133"/>
    </location>
</feature>
<gene>
    <name evidence="5" type="ORF">FOL47_009057</name>
</gene>
<dbReference type="AlphaFoldDB" id="A0A7J6MUE3"/>
<keyword evidence="6" id="KW-1185">Reference proteome</keyword>
<dbReference type="SMART" id="SM00326">
    <property type="entry name" value="SH3"/>
    <property type="match status" value="1"/>
</dbReference>
<organism evidence="5 6">
    <name type="scientific">Perkinsus chesapeaki</name>
    <name type="common">Clam parasite</name>
    <name type="synonym">Perkinsus andrewsi</name>
    <dbReference type="NCBI Taxonomy" id="330153"/>
    <lineage>
        <taxon>Eukaryota</taxon>
        <taxon>Sar</taxon>
        <taxon>Alveolata</taxon>
        <taxon>Perkinsozoa</taxon>
        <taxon>Perkinsea</taxon>
        <taxon>Perkinsida</taxon>
        <taxon>Perkinsidae</taxon>
        <taxon>Perkinsus</taxon>
    </lineage>
</organism>
<accession>A0A7J6MUE3</accession>
<evidence type="ECO:0000313" key="5">
    <source>
        <dbReference type="EMBL" id="KAF4674531.1"/>
    </source>
</evidence>
<sequence>MYPGKPQRHSTPPPRISSREMVELEDQIVARLKGHLDYRLEGLKAYIADEIASAKTEILEALEPRPDRAQRLSPRTDGHYPAEYPLRRVEDRNSYMSASRPVRGVESYRCYRRENVEAISPEPREQQHVELPRKPTQRPRMCSIGSHEQPTRAAVGNAVKQDISAQTTMPLINVDPEQPNGAAAAAAVVDAVGAAESSGGYKTPEEANRAIGSPTEENSHLVRRAKSGSTERSTGSNRSRGVVKSILGYFLPMRGKFMAQQMGQARISGARACGQQMRVTNDFVAEDVIELSIKAGERITVNESRPDWTNVINGEGQNGWVPTSHLEPTED</sequence>
<evidence type="ECO:0000256" key="2">
    <source>
        <dbReference type="PROSITE-ProRule" id="PRU00192"/>
    </source>
</evidence>
<dbReference type="EMBL" id="JAAPAO010000061">
    <property type="protein sequence ID" value="KAF4674531.1"/>
    <property type="molecule type" value="Genomic_DNA"/>
</dbReference>
<dbReference type="Gene3D" id="2.30.30.40">
    <property type="entry name" value="SH3 Domains"/>
    <property type="match status" value="1"/>
</dbReference>